<reference evidence="1" key="1">
    <citation type="submission" date="2022-02" db="EMBL/GenBank/DDBJ databases">
        <title>Plant Genome Project.</title>
        <authorList>
            <person name="Zhang R.-G."/>
        </authorList>
    </citation>
    <scope>NUCLEOTIDE SEQUENCE</scope>
    <source>
        <strain evidence="1">AT1</strain>
    </source>
</reference>
<name>A0ACC0PJ42_RHOML</name>
<proteinExistence type="predicted"/>
<comment type="caution">
    <text evidence="1">The sequence shown here is derived from an EMBL/GenBank/DDBJ whole genome shotgun (WGS) entry which is preliminary data.</text>
</comment>
<evidence type="ECO:0000313" key="1">
    <source>
        <dbReference type="EMBL" id="KAI8565747.1"/>
    </source>
</evidence>
<protein>
    <submittedName>
        <fullName evidence="1">Uncharacterized protein</fullName>
    </submittedName>
</protein>
<evidence type="ECO:0000313" key="2">
    <source>
        <dbReference type="Proteomes" id="UP001062846"/>
    </source>
</evidence>
<sequence length="66" mass="7616">MFKIVQVLSTLLELVHTELSLNLIATLQVGNEISRPGPRYLSYKKKKEKSIFSLTTIMFIRDFMLA</sequence>
<gene>
    <name evidence="1" type="ORF">RHMOL_Rhmol03G0285400</name>
</gene>
<dbReference type="EMBL" id="CM046390">
    <property type="protein sequence ID" value="KAI8565747.1"/>
    <property type="molecule type" value="Genomic_DNA"/>
</dbReference>
<dbReference type="Proteomes" id="UP001062846">
    <property type="component" value="Chromosome 3"/>
</dbReference>
<accession>A0ACC0PJ42</accession>
<organism evidence="1 2">
    <name type="scientific">Rhododendron molle</name>
    <name type="common">Chinese azalea</name>
    <name type="synonym">Azalea mollis</name>
    <dbReference type="NCBI Taxonomy" id="49168"/>
    <lineage>
        <taxon>Eukaryota</taxon>
        <taxon>Viridiplantae</taxon>
        <taxon>Streptophyta</taxon>
        <taxon>Embryophyta</taxon>
        <taxon>Tracheophyta</taxon>
        <taxon>Spermatophyta</taxon>
        <taxon>Magnoliopsida</taxon>
        <taxon>eudicotyledons</taxon>
        <taxon>Gunneridae</taxon>
        <taxon>Pentapetalae</taxon>
        <taxon>asterids</taxon>
        <taxon>Ericales</taxon>
        <taxon>Ericaceae</taxon>
        <taxon>Ericoideae</taxon>
        <taxon>Rhodoreae</taxon>
        <taxon>Rhododendron</taxon>
    </lineage>
</organism>
<keyword evidence="2" id="KW-1185">Reference proteome</keyword>